<accession>A0A918A532</accession>
<keyword evidence="1" id="KW-0812">Transmembrane</keyword>
<reference evidence="2" key="2">
    <citation type="submission" date="2020-09" db="EMBL/GenBank/DDBJ databases">
        <authorList>
            <person name="Sun Q."/>
            <person name="Zhou Y."/>
        </authorList>
    </citation>
    <scope>NUCLEOTIDE SEQUENCE</scope>
    <source>
        <strain evidence="2">CGMCC 4.7430</strain>
    </source>
</reference>
<dbReference type="InterPro" id="IPR046739">
    <property type="entry name" value="DUF6789"/>
</dbReference>
<keyword evidence="1" id="KW-1133">Transmembrane helix</keyword>
<organism evidence="2 3">
    <name type="scientific">Nonomuraea glycinis</name>
    <dbReference type="NCBI Taxonomy" id="2047744"/>
    <lineage>
        <taxon>Bacteria</taxon>
        <taxon>Bacillati</taxon>
        <taxon>Actinomycetota</taxon>
        <taxon>Actinomycetes</taxon>
        <taxon>Streptosporangiales</taxon>
        <taxon>Streptosporangiaceae</taxon>
        <taxon>Nonomuraea</taxon>
    </lineage>
</organism>
<feature type="transmembrane region" description="Helical" evidence="1">
    <location>
        <begin position="77"/>
        <end position="95"/>
    </location>
</feature>
<gene>
    <name evidence="2" type="ORF">GCM10012278_23370</name>
</gene>
<sequence>MSGTLATAAMSTVMVAGEKAGLMRGQPPKHIVRGLLPGSERRPKKAEGVLGAVAHVGFGAASGALFGLLARKRRGRLPLGVGYALAIWVVSYAGWAPRLSALPPLARDEPGRQGVMAVGHVVYGVTLAFLLNRLDPGESIAPAVPAETRQMASQGAAS</sequence>
<comment type="caution">
    <text evidence="2">The sequence shown here is derived from an EMBL/GenBank/DDBJ whole genome shotgun (WGS) entry which is preliminary data.</text>
</comment>
<proteinExistence type="predicted"/>
<name>A0A918A532_9ACTN</name>
<evidence type="ECO:0000256" key="1">
    <source>
        <dbReference type="SAM" id="Phobius"/>
    </source>
</evidence>
<dbReference type="AlphaFoldDB" id="A0A918A532"/>
<feature type="transmembrane region" description="Helical" evidence="1">
    <location>
        <begin position="49"/>
        <end position="70"/>
    </location>
</feature>
<protein>
    <recommendedName>
        <fullName evidence="4">DUF1440 domain-containing protein</fullName>
    </recommendedName>
</protein>
<dbReference type="Proteomes" id="UP000660745">
    <property type="component" value="Unassembled WGS sequence"/>
</dbReference>
<dbReference type="Pfam" id="PF20587">
    <property type="entry name" value="DUF6789"/>
    <property type="match status" value="1"/>
</dbReference>
<evidence type="ECO:0008006" key="4">
    <source>
        <dbReference type="Google" id="ProtNLM"/>
    </source>
</evidence>
<evidence type="ECO:0000313" key="2">
    <source>
        <dbReference type="EMBL" id="GGP05141.1"/>
    </source>
</evidence>
<evidence type="ECO:0000313" key="3">
    <source>
        <dbReference type="Proteomes" id="UP000660745"/>
    </source>
</evidence>
<feature type="transmembrane region" description="Helical" evidence="1">
    <location>
        <begin position="115"/>
        <end position="132"/>
    </location>
</feature>
<keyword evidence="1" id="KW-0472">Membrane</keyword>
<reference evidence="2" key="1">
    <citation type="journal article" date="2014" name="Int. J. Syst. Evol. Microbiol.">
        <title>Complete genome sequence of Corynebacterium casei LMG S-19264T (=DSM 44701T), isolated from a smear-ripened cheese.</title>
        <authorList>
            <consortium name="US DOE Joint Genome Institute (JGI-PGF)"/>
            <person name="Walter F."/>
            <person name="Albersmeier A."/>
            <person name="Kalinowski J."/>
            <person name="Ruckert C."/>
        </authorList>
    </citation>
    <scope>NUCLEOTIDE SEQUENCE</scope>
    <source>
        <strain evidence="2">CGMCC 4.7430</strain>
    </source>
</reference>
<keyword evidence="3" id="KW-1185">Reference proteome</keyword>
<dbReference type="EMBL" id="BMNK01000003">
    <property type="protein sequence ID" value="GGP05141.1"/>
    <property type="molecule type" value="Genomic_DNA"/>
</dbReference>